<protein>
    <submittedName>
        <fullName evidence="1">Uncharacterized protein</fullName>
    </submittedName>
</protein>
<gene>
    <name evidence="1" type="ORF">ACFSUB_01820</name>
</gene>
<organism evidence="1 2">
    <name type="scientific">Salibacterium lacus</name>
    <dbReference type="NCBI Taxonomy" id="1898109"/>
    <lineage>
        <taxon>Bacteria</taxon>
        <taxon>Bacillati</taxon>
        <taxon>Bacillota</taxon>
        <taxon>Bacilli</taxon>
        <taxon>Bacillales</taxon>
        <taxon>Bacillaceae</taxon>
    </lineage>
</organism>
<dbReference type="Proteomes" id="UP001597520">
    <property type="component" value="Unassembled WGS sequence"/>
</dbReference>
<evidence type="ECO:0000313" key="1">
    <source>
        <dbReference type="EMBL" id="MFD2704190.1"/>
    </source>
</evidence>
<comment type="caution">
    <text evidence="1">The sequence shown here is derived from an EMBL/GenBank/DDBJ whole genome shotgun (WGS) entry which is preliminary data.</text>
</comment>
<dbReference type="RefSeq" id="WP_380711478.1">
    <property type="nucleotide sequence ID" value="NZ_JBHUML010000002.1"/>
</dbReference>
<evidence type="ECO:0000313" key="2">
    <source>
        <dbReference type="Proteomes" id="UP001597520"/>
    </source>
</evidence>
<proteinExistence type="predicted"/>
<accession>A0ABW5SXK8</accession>
<sequence>MTPLEQIQRQAEDIDTYRTLLHDILAWMKTMPSPPPVLYMRIRNELEDDT</sequence>
<reference evidence="2" key="1">
    <citation type="journal article" date="2019" name="Int. J. Syst. Evol. Microbiol.">
        <title>The Global Catalogue of Microorganisms (GCM) 10K type strain sequencing project: providing services to taxonomists for standard genome sequencing and annotation.</title>
        <authorList>
            <consortium name="The Broad Institute Genomics Platform"/>
            <consortium name="The Broad Institute Genome Sequencing Center for Infectious Disease"/>
            <person name="Wu L."/>
            <person name="Ma J."/>
        </authorList>
    </citation>
    <scope>NUCLEOTIDE SEQUENCE [LARGE SCALE GENOMIC DNA]</scope>
    <source>
        <strain evidence="2">KCTC 33792</strain>
    </source>
</reference>
<dbReference type="EMBL" id="JBHUML010000002">
    <property type="protein sequence ID" value="MFD2704190.1"/>
    <property type="molecule type" value="Genomic_DNA"/>
</dbReference>
<name>A0ABW5SXK8_9BACI</name>
<keyword evidence="2" id="KW-1185">Reference proteome</keyword>